<reference evidence="2" key="1">
    <citation type="submission" date="2022-06" db="EMBL/GenBank/DDBJ databases">
        <authorList>
            <person name="Berger JAMES D."/>
            <person name="Berger JAMES D."/>
        </authorList>
    </citation>
    <scope>NUCLEOTIDE SEQUENCE [LARGE SCALE GENOMIC DNA]</scope>
</reference>
<keyword evidence="1" id="KW-0732">Signal</keyword>
<protein>
    <recommendedName>
        <fullName evidence="4">ANF_receptor domain-containing protein</fullName>
    </recommendedName>
</protein>
<dbReference type="Proteomes" id="UP000050795">
    <property type="component" value="Unassembled WGS sequence"/>
</dbReference>
<dbReference type="Gene3D" id="3.40.190.10">
    <property type="entry name" value="Periplasmic binding protein-like II"/>
    <property type="match status" value="1"/>
</dbReference>
<sequence length="732" mass="84036">MLSIIFILNLLLNTGVFTVHSASDMHHKTSEENVKKSIQKNDRNLSYLNTNPVSNSRITNMSDKYTELQNQKLIFLYTMNTQTSDEFYFDYPNINKVIIEGVLQRLRNSPVSDNTSAFYSSFSKDRLIKRSVLTSDYVSSTTAASVSGSTSSSLLPSTLPPSTITAYDIDFVRVKIQGIIFDVKFQRPDYKSNGGLHLRNLMKPFQHLLLDPQYTEQVITTYNPLVMQNEICKEFENNQSDQHVTNTFFIVNDVGALVDRPMQDRLHRLFFQITSALGIPSITWLPTRVGQFELDDSQLAIRLEPLTWHVARGLVDFMQAYKWNLVVMVYDTLVPGSDVLVEEIRALQIERSAQDHPNYFEFEINYQFPFEGLTSVEFFECIDALLREIRPCLEPLLNILESIYHADARVIIFNGNVFDLNTLLYIADSLNGTKHEHLKALFGEDYVWIFTPSTMSSLNVAHSQDKESEDNNVLAESTMFKKIPGMFALICLNDYSSRKRSAEIAREVWQKSMIELIYQLTQIYPPDRSIQIDTLNKDTLVYFKQILEKLRPVKLCQYSDHLSWQWGRRMYDIMHTIVVNVDNEPITFLPNGGLNVSRLYIYNSRITDGQMKWYRVGTWSMSSKWGRSKSKLRIDGVTWPGAANSPPKGRPNKFKLRVVTIKEIPFVIYTKAQEGGTCDANSIPCKLRPESLQGEDISGKTSIMHKTLSSVGINSIHKDLQKQTKQEMFTSR</sequence>
<dbReference type="Gene3D" id="3.40.50.2300">
    <property type="match status" value="1"/>
</dbReference>
<name>A0AA85JIQ1_TRIRE</name>
<reference evidence="3" key="2">
    <citation type="submission" date="2023-11" db="UniProtKB">
        <authorList>
            <consortium name="WormBaseParasite"/>
        </authorList>
    </citation>
    <scope>IDENTIFICATION</scope>
</reference>
<dbReference type="SUPFAM" id="SSF53822">
    <property type="entry name" value="Periplasmic binding protein-like I"/>
    <property type="match status" value="1"/>
</dbReference>
<dbReference type="InterPro" id="IPR028082">
    <property type="entry name" value="Peripla_BP_I"/>
</dbReference>
<evidence type="ECO:0000313" key="3">
    <source>
        <dbReference type="WBParaSite" id="TREG1_27130.1"/>
    </source>
</evidence>
<accession>A0AA85JIQ1</accession>
<dbReference type="AlphaFoldDB" id="A0AA85JIQ1"/>
<proteinExistence type="predicted"/>
<organism evidence="2 3">
    <name type="scientific">Trichobilharzia regenti</name>
    <name type="common">Nasal bird schistosome</name>
    <dbReference type="NCBI Taxonomy" id="157069"/>
    <lineage>
        <taxon>Eukaryota</taxon>
        <taxon>Metazoa</taxon>
        <taxon>Spiralia</taxon>
        <taxon>Lophotrochozoa</taxon>
        <taxon>Platyhelminthes</taxon>
        <taxon>Trematoda</taxon>
        <taxon>Digenea</taxon>
        <taxon>Strigeidida</taxon>
        <taxon>Schistosomatoidea</taxon>
        <taxon>Schistosomatidae</taxon>
        <taxon>Trichobilharzia</taxon>
    </lineage>
</organism>
<keyword evidence="2" id="KW-1185">Reference proteome</keyword>
<dbReference type="WBParaSite" id="TREG1_27130.1">
    <property type="protein sequence ID" value="TREG1_27130.1"/>
    <property type="gene ID" value="TREG1_27130"/>
</dbReference>
<feature type="signal peptide" evidence="1">
    <location>
        <begin position="1"/>
        <end position="21"/>
    </location>
</feature>
<evidence type="ECO:0008006" key="4">
    <source>
        <dbReference type="Google" id="ProtNLM"/>
    </source>
</evidence>
<evidence type="ECO:0000256" key="1">
    <source>
        <dbReference type="SAM" id="SignalP"/>
    </source>
</evidence>
<feature type="chain" id="PRO_5041741856" description="ANF_receptor domain-containing protein" evidence="1">
    <location>
        <begin position="22"/>
        <end position="732"/>
    </location>
</feature>
<evidence type="ECO:0000313" key="2">
    <source>
        <dbReference type="Proteomes" id="UP000050795"/>
    </source>
</evidence>